<dbReference type="RefSeq" id="WP_015423748.1">
    <property type="nucleotide sequence ID" value="NC_020419.1"/>
</dbReference>
<gene>
    <name evidence="3" type="ordered locus">TGRD_735</name>
</gene>
<dbReference type="PATRIC" id="fig|471821.5.peg.1282"/>
<dbReference type="InterPro" id="IPR054265">
    <property type="entry name" value="DUF6996"/>
</dbReference>
<feature type="domain" description="DUF6996" evidence="1">
    <location>
        <begin position="9"/>
        <end position="85"/>
    </location>
</feature>
<dbReference type="InterPro" id="IPR054266">
    <property type="entry name" value="DUF6997"/>
</dbReference>
<protein>
    <submittedName>
        <fullName evidence="3">Uncharacterized protein</fullName>
    </submittedName>
</protein>
<evidence type="ECO:0000313" key="4">
    <source>
        <dbReference type="Proteomes" id="UP000001691"/>
    </source>
</evidence>
<name>B1GYY4_ENDTX</name>
<dbReference type="Pfam" id="PF22518">
    <property type="entry name" value="DUF6997"/>
    <property type="match status" value="1"/>
</dbReference>
<reference evidence="4" key="1">
    <citation type="journal article" date="2008" name="Proc. Natl. Acad. Sci. U.S.A.">
        <title>Complete genome of the uncultured termite group 1 bacteria in a single host protist cell.</title>
        <authorList>
            <person name="Hongoh Y."/>
            <person name="Sharma V.K."/>
            <person name="Prakash T."/>
            <person name="Noda S."/>
            <person name="Taylor T.D."/>
            <person name="Kudo T."/>
            <person name="Sakaki Y."/>
            <person name="Toyoda A."/>
            <person name="Hattori M."/>
            <person name="Ohkuma M."/>
        </authorList>
    </citation>
    <scope>NUCLEOTIDE SEQUENCE [LARGE SCALE GENOMIC DNA]</scope>
    <source>
        <strain evidence="4">Rs-D17 genomovar Ri2008</strain>
    </source>
</reference>
<dbReference type="Proteomes" id="UP000001691">
    <property type="component" value="Chromosome"/>
</dbReference>
<evidence type="ECO:0000259" key="2">
    <source>
        <dbReference type="Pfam" id="PF22518"/>
    </source>
</evidence>
<evidence type="ECO:0000313" key="3">
    <source>
        <dbReference type="EMBL" id="BAG14227.1"/>
    </source>
</evidence>
<sequence length="259" mass="30250">MSRSESCSRAWLKICEDWKILEHAFNKSPFILNADQIKKSCQKFKKTSEKEVRILCKQDTREKRPDIFISNNLFLLPVKNGCYNIIKGEGYVDIPKINMGTKIYSSKLDFILDTSKIGNSEMQHLDYAYASSLIRTFMNDNSLVLTIRGRKYTPSFSFTINKQKINVKSVQTEVDAGYEGKEQVVLIEAKSFEVANIIIRQLFYPYKQWQKTTNKKIVILFFEKSISSNTYSIWQFEFINPDDYNSIKLIRSESFKIVE</sequence>
<feature type="domain" description="DUF6997" evidence="2">
    <location>
        <begin position="88"/>
        <end position="255"/>
    </location>
</feature>
<accession>B1GYY4</accession>
<keyword evidence="4" id="KW-1185">Reference proteome</keyword>
<dbReference type="HOGENOM" id="CLU_095293_0_0_0"/>
<proteinExistence type="predicted"/>
<dbReference type="EMBL" id="AP009510">
    <property type="protein sequence ID" value="BAG14227.1"/>
    <property type="molecule type" value="Genomic_DNA"/>
</dbReference>
<dbReference type="AlphaFoldDB" id="B1GYY4"/>
<evidence type="ECO:0000259" key="1">
    <source>
        <dbReference type="Pfam" id="PF22515"/>
    </source>
</evidence>
<dbReference type="REBASE" id="17969">
    <property type="entry name" value="UtbRsORF745P"/>
</dbReference>
<dbReference type="STRING" id="471821.TGRD_744"/>
<dbReference type="Pfam" id="PF22515">
    <property type="entry name" value="DUF6996"/>
    <property type="match status" value="1"/>
</dbReference>
<organism evidence="3 4">
    <name type="scientific">Endomicrobium trichonymphae</name>
    <dbReference type="NCBI Taxonomy" id="1408204"/>
    <lineage>
        <taxon>Bacteria</taxon>
        <taxon>Pseudomonadati</taxon>
        <taxon>Elusimicrobiota</taxon>
        <taxon>Endomicrobiia</taxon>
        <taxon>Endomicrobiales</taxon>
        <taxon>Endomicrobiaceae</taxon>
        <taxon>Candidatus Endomicrobiellum</taxon>
    </lineage>
</organism>
<dbReference type="KEGG" id="rsd:TGRD_735"/>